<comment type="caution">
    <text evidence="1">The sequence shown here is derived from an EMBL/GenBank/DDBJ whole genome shotgun (WGS) entry which is preliminary data.</text>
</comment>
<proteinExistence type="predicted"/>
<evidence type="ECO:0000313" key="2">
    <source>
        <dbReference type="Proteomes" id="UP000186817"/>
    </source>
</evidence>
<gene>
    <name evidence="1" type="ORF">AK812_SmicGene621</name>
</gene>
<keyword evidence="2" id="KW-1185">Reference proteome</keyword>
<dbReference type="Proteomes" id="UP000186817">
    <property type="component" value="Unassembled WGS sequence"/>
</dbReference>
<name>A0A1Q9F678_SYMMI</name>
<dbReference type="OrthoDB" id="10439202at2759"/>
<accession>A0A1Q9F678</accession>
<sequence length="66" mass="7286">MPRYDNTGLLAFVKGAYDKISQIAEGPSVPPEFGDVCGCPSIFVKQLLQTTFTLWQLSLPNPQYHG</sequence>
<reference evidence="1 2" key="1">
    <citation type="submission" date="2016-02" db="EMBL/GenBank/DDBJ databases">
        <title>Genome analysis of coral dinoflagellate symbionts highlights evolutionary adaptations to a symbiotic lifestyle.</title>
        <authorList>
            <person name="Aranda M."/>
            <person name="Li Y."/>
            <person name="Liew Y.J."/>
            <person name="Baumgarten S."/>
            <person name="Simakov O."/>
            <person name="Wilson M."/>
            <person name="Piel J."/>
            <person name="Ashoor H."/>
            <person name="Bougouffa S."/>
            <person name="Bajic V.B."/>
            <person name="Ryu T."/>
            <person name="Ravasi T."/>
            <person name="Bayer T."/>
            <person name="Micklem G."/>
            <person name="Kim H."/>
            <person name="Bhak J."/>
            <person name="Lajeunesse T.C."/>
            <person name="Voolstra C.R."/>
        </authorList>
    </citation>
    <scope>NUCLEOTIDE SEQUENCE [LARGE SCALE GENOMIC DNA]</scope>
    <source>
        <strain evidence="1 2">CCMP2467</strain>
    </source>
</reference>
<organism evidence="1 2">
    <name type="scientific">Symbiodinium microadriaticum</name>
    <name type="common">Dinoflagellate</name>
    <name type="synonym">Zooxanthella microadriatica</name>
    <dbReference type="NCBI Taxonomy" id="2951"/>
    <lineage>
        <taxon>Eukaryota</taxon>
        <taxon>Sar</taxon>
        <taxon>Alveolata</taxon>
        <taxon>Dinophyceae</taxon>
        <taxon>Suessiales</taxon>
        <taxon>Symbiodiniaceae</taxon>
        <taxon>Symbiodinium</taxon>
    </lineage>
</organism>
<dbReference type="EMBL" id="LSRX01000006">
    <property type="protein sequence ID" value="OLQ15176.1"/>
    <property type="molecule type" value="Genomic_DNA"/>
</dbReference>
<protein>
    <submittedName>
        <fullName evidence="1">Uncharacterized protein</fullName>
    </submittedName>
</protein>
<evidence type="ECO:0000313" key="1">
    <source>
        <dbReference type="EMBL" id="OLQ15176.1"/>
    </source>
</evidence>
<dbReference type="AlphaFoldDB" id="A0A1Q9F678"/>